<feature type="compositionally biased region" description="Basic and acidic residues" evidence="1">
    <location>
        <begin position="69"/>
        <end position="88"/>
    </location>
</feature>
<dbReference type="Proteomes" id="UP000245051">
    <property type="component" value="Chromosome"/>
</dbReference>
<name>A0ABM6V445_9ACTN</name>
<evidence type="ECO:0000313" key="3">
    <source>
        <dbReference type="Proteomes" id="UP000245051"/>
    </source>
</evidence>
<organism evidence="2 3">
    <name type="scientific">Streptomyces spongiicola</name>
    <dbReference type="NCBI Taxonomy" id="1690221"/>
    <lineage>
        <taxon>Bacteria</taxon>
        <taxon>Bacillati</taxon>
        <taxon>Actinomycetota</taxon>
        <taxon>Actinomycetes</taxon>
        <taxon>Kitasatosporales</taxon>
        <taxon>Streptomycetaceae</taxon>
        <taxon>Streptomyces</taxon>
    </lineage>
</organism>
<sequence>MRVRAPFTSVRGRVRVRVPLTRVRCPRPRPRPRTGPRPRPRPRTGPCPRNRSTYRFVRRPCPRAGPRCGEAHCHGRDDPRGAARDRVTARNGRAARARTRARGSPPVGREVRRGGCPQGTRRAPHSCITDDGSFR</sequence>
<evidence type="ECO:0000256" key="1">
    <source>
        <dbReference type="SAM" id="MobiDB-lite"/>
    </source>
</evidence>
<evidence type="ECO:0008006" key="4">
    <source>
        <dbReference type="Google" id="ProtNLM"/>
    </source>
</evidence>
<reference evidence="2 3" key="1">
    <citation type="submission" date="2018-05" db="EMBL/GenBank/DDBJ databases">
        <title>Complete genome sequence of the Type Strain of Streptomyces spongiicola HNM0071, the producer of staurosporine.</title>
        <authorList>
            <person name="Zhou S."/>
            <person name="Huang X."/>
        </authorList>
    </citation>
    <scope>NUCLEOTIDE SEQUENCE [LARGE SCALE GENOMIC DNA]</scope>
    <source>
        <strain evidence="2 3">HNM0071</strain>
    </source>
</reference>
<dbReference type="EMBL" id="CP029254">
    <property type="protein sequence ID" value="AWK08841.1"/>
    <property type="molecule type" value="Genomic_DNA"/>
</dbReference>
<accession>A0ABM6V445</accession>
<proteinExistence type="predicted"/>
<gene>
    <name evidence="2" type="ORF">DDQ41_07805</name>
</gene>
<evidence type="ECO:0000313" key="2">
    <source>
        <dbReference type="EMBL" id="AWK08841.1"/>
    </source>
</evidence>
<feature type="compositionally biased region" description="Basic residues" evidence="1">
    <location>
        <begin position="24"/>
        <end position="42"/>
    </location>
</feature>
<feature type="region of interest" description="Disordered" evidence="1">
    <location>
        <begin position="23"/>
        <end position="135"/>
    </location>
</feature>
<protein>
    <recommendedName>
        <fullName evidence="4">C3H1-type domain-containing protein</fullName>
    </recommendedName>
</protein>
<keyword evidence="3" id="KW-1185">Reference proteome</keyword>